<dbReference type="Gene3D" id="3.40.50.2020">
    <property type="match status" value="1"/>
</dbReference>
<comment type="similarity">
    <text evidence="1">Belongs to the ComF/GntX family.</text>
</comment>
<dbReference type="Pfam" id="PF00156">
    <property type="entry name" value="Pribosyltran"/>
    <property type="match status" value="1"/>
</dbReference>
<accession>A0A6P0UMR2</accession>
<protein>
    <submittedName>
        <fullName evidence="3">ComF family protein</fullName>
    </submittedName>
</protein>
<dbReference type="EMBL" id="JAABOO010000003">
    <property type="protein sequence ID" value="NER14475.1"/>
    <property type="molecule type" value="Genomic_DNA"/>
</dbReference>
<dbReference type="CDD" id="cd06223">
    <property type="entry name" value="PRTases_typeI"/>
    <property type="match status" value="1"/>
</dbReference>
<feature type="domain" description="Phosphoribosyltransferase" evidence="2">
    <location>
        <begin position="134"/>
        <end position="221"/>
    </location>
</feature>
<name>A0A6P0UMR2_9FLAO</name>
<evidence type="ECO:0000313" key="4">
    <source>
        <dbReference type="Proteomes" id="UP000468581"/>
    </source>
</evidence>
<gene>
    <name evidence="3" type="ORF">GWK08_13560</name>
</gene>
<dbReference type="PANTHER" id="PTHR47505:SF1">
    <property type="entry name" value="DNA UTILIZATION PROTEIN YHGH"/>
    <property type="match status" value="1"/>
</dbReference>
<organism evidence="3 4">
    <name type="scientific">Leptobacterium flavescens</name>
    <dbReference type="NCBI Taxonomy" id="472055"/>
    <lineage>
        <taxon>Bacteria</taxon>
        <taxon>Pseudomonadati</taxon>
        <taxon>Bacteroidota</taxon>
        <taxon>Flavobacteriia</taxon>
        <taxon>Flavobacteriales</taxon>
        <taxon>Flavobacteriaceae</taxon>
        <taxon>Leptobacterium</taxon>
    </lineage>
</organism>
<evidence type="ECO:0000313" key="3">
    <source>
        <dbReference type="EMBL" id="NER14475.1"/>
    </source>
</evidence>
<dbReference type="InterPro" id="IPR051910">
    <property type="entry name" value="ComF/GntX_DNA_util-trans"/>
</dbReference>
<dbReference type="PANTHER" id="PTHR47505">
    <property type="entry name" value="DNA UTILIZATION PROTEIN YHGH"/>
    <property type="match status" value="1"/>
</dbReference>
<comment type="caution">
    <text evidence="3">The sequence shown here is derived from an EMBL/GenBank/DDBJ whole genome shotgun (WGS) entry which is preliminary data.</text>
</comment>
<dbReference type="InterPro" id="IPR029057">
    <property type="entry name" value="PRTase-like"/>
</dbReference>
<evidence type="ECO:0000256" key="1">
    <source>
        <dbReference type="ARBA" id="ARBA00008007"/>
    </source>
</evidence>
<reference evidence="3 4" key="1">
    <citation type="submission" date="2020-01" db="EMBL/GenBank/DDBJ databases">
        <title>Leptobacterium flavescens.</title>
        <authorList>
            <person name="Wang G."/>
        </authorList>
    </citation>
    <scope>NUCLEOTIDE SEQUENCE [LARGE SCALE GENOMIC DNA]</scope>
    <source>
        <strain evidence="3 4">KCTC 22160</strain>
    </source>
</reference>
<dbReference type="AlphaFoldDB" id="A0A6P0UMR2"/>
<sequence length="226" mass="25313">MLNDIESLFFPALCLGCNSLLLKKENLICTACRHGLPLTNYHRFKDNPVEKIFYGRVPVEKATAFLHFEKSGIVQKLIHQLKYRGQESLGTLIGEWMGTELATSPGFKDIDLVLPVPLHRQKERKRGYNQVSLFAGSLAKALNSDYDEKLLKRSSQSGTQTLKSRVMRWYNKDSSFEADMLRQTGAKHILLADDVITTGATLEACIKALRNAKNVKVSIAAMAITV</sequence>
<proteinExistence type="inferred from homology"/>
<dbReference type="InterPro" id="IPR000836">
    <property type="entry name" value="PRTase_dom"/>
</dbReference>
<evidence type="ECO:0000259" key="2">
    <source>
        <dbReference type="Pfam" id="PF00156"/>
    </source>
</evidence>
<keyword evidence="4" id="KW-1185">Reference proteome</keyword>
<dbReference type="Proteomes" id="UP000468581">
    <property type="component" value="Unassembled WGS sequence"/>
</dbReference>
<dbReference type="SUPFAM" id="SSF53271">
    <property type="entry name" value="PRTase-like"/>
    <property type="match status" value="1"/>
</dbReference>